<evidence type="ECO:0000256" key="4">
    <source>
        <dbReference type="ARBA" id="ARBA00023136"/>
    </source>
</evidence>
<keyword evidence="5" id="KW-0479">Metal-binding</keyword>
<evidence type="ECO:0000256" key="5">
    <source>
        <dbReference type="PIRSR" id="PIRSR604254-1"/>
    </source>
</evidence>
<dbReference type="GO" id="GO:0046872">
    <property type="term" value="F:metal ion binding"/>
    <property type="evidence" value="ECO:0007669"/>
    <property type="project" value="UniProtKB-KW"/>
</dbReference>
<evidence type="ECO:0000256" key="1">
    <source>
        <dbReference type="ARBA" id="ARBA00004141"/>
    </source>
</evidence>
<protein>
    <submittedName>
        <fullName evidence="7">Hemolysin III</fullName>
    </submittedName>
</protein>
<name>A0A6C7EAP2_ILUCY</name>
<feature type="binding site" evidence="5">
    <location>
        <position position="65"/>
    </location>
    <ligand>
        <name>Zn(2+)</name>
        <dbReference type="ChEBI" id="CHEBI:29105"/>
    </ligand>
</feature>
<dbReference type="Proteomes" id="UP000011863">
    <property type="component" value="Chromosome"/>
</dbReference>
<reference evidence="7 8" key="1">
    <citation type="journal article" date="2013" name="Int. J. Syst. Evol. Microbiol.">
        <title>Ilumatobacter nonamiense sp. nov. and Ilumatobacter coccineum sp. nov., isolated from seashore sand.</title>
        <authorList>
            <person name="Matsumoto A."/>
            <person name="Kasai H."/>
            <person name="Matsuo Y."/>
            <person name="Shizuri Y."/>
            <person name="Ichikawa N."/>
            <person name="Fujita N."/>
            <person name="Omura S."/>
            <person name="Takahashi Y."/>
        </authorList>
    </citation>
    <scope>NUCLEOTIDE SEQUENCE [LARGE SCALE GENOMIC DNA]</scope>
    <source>
        <strain evidence="8">NBRC 103263 / KCTC 29153 / YM16-304</strain>
    </source>
</reference>
<gene>
    <name evidence="7" type="ORF">YM304_13940</name>
</gene>
<dbReference type="PANTHER" id="PTHR20855">
    <property type="entry name" value="ADIPOR/PROGESTIN RECEPTOR-RELATED"/>
    <property type="match status" value="1"/>
</dbReference>
<evidence type="ECO:0000256" key="2">
    <source>
        <dbReference type="ARBA" id="ARBA00022692"/>
    </source>
</evidence>
<dbReference type="GO" id="GO:0016020">
    <property type="term" value="C:membrane"/>
    <property type="evidence" value="ECO:0007669"/>
    <property type="project" value="UniProtKB-SubCell"/>
</dbReference>
<accession>A0A6C7EAP2</accession>
<evidence type="ECO:0000256" key="3">
    <source>
        <dbReference type="ARBA" id="ARBA00022989"/>
    </source>
</evidence>
<dbReference type="KEGG" id="aym:YM304_13940"/>
<evidence type="ECO:0000313" key="7">
    <source>
        <dbReference type="EMBL" id="BAN01708.1"/>
    </source>
</evidence>
<keyword evidence="2 6" id="KW-0812">Transmembrane</keyword>
<feature type="transmembrane region" description="Helical" evidence="6">
    <location>
        <begin position="133"/>
        <end position="154"/>
    </location>
</feature>
<feature type="transmembrane region" description="Helical" evidence="6">
    <location>
        <begin position="48"/>
        <end position="68"/>
    </location>
</feature>
<organism evidence="7 8">
    <name type="scientific">Ilumatobacter coccineus (strain NBRC 103263 / KCTC 29153 / YM16-304)</name>
    <dbReference type="NCBI Taxonomy" id="1313172"/>
    <lineage>
        <taxon>Bacteria</taxon>
        <taxon>Bacillati</taxon>
        <taxon>Actinomycetota</taxon>
        <taxon>Acidimicrobiia</taxon>
        <taxon>Acidimicrobiales</taxon>
        <taxon>Ilumatobacteraceae</taxon>
        <taxon>Ilumatobacter</taxon>
    </lineage>
</organism>
<feature type="transmembrane region" description="Helical" evidence="6">
    <location>
        <begin position="80"/>
        <end position="99"/>
    </location>
</feature>
<keyword evidence="3 6" id="KW-1133">Transmembrane helix</keyword>
<dbReference type="EMBL" id="AP012057">
    <property type="protein sequence ID" value="BAN01708.1"/>
    <property type="molecule type" value="Genomic_DNA"/>
</dbReference>
<dbReference type="AlphaFoldDB" id="A0A6C7EAP2"/>
<evidence type="ECO:0000313" key="8">
    <source>
        <dbReference type="Proteomes" id="UP000011863"/>
    </source>
</evidence>
<feature type="transmembrane region" description="Helical" evidence="6">
    <location>
        <begin position="160"/>
        <end position="180"/>
    </location>
</feature>
<keyword evidence="5" id="KW-0862">Zinc</keyword>
<evidence type="ECO:0000256" key="6">
    <source>
        <dbReference type="SAM" id="Phobius"/>
    </source>
</evidence>
<feature type="binding site" evidence="5">
    <location>
        <position position="194"/>
    </location>
    <ligand>
        <name>Zn(2+)</name>
        <dbReference type="ChEBI" id="CHEBI:29105"/>
    </ligand>
</feature>
<keyword evidence="8" id="KW-1185">Reference proteome</keyword>
<sequence length="217" mass="23169">MVMTSSSEPGDRPVWRGRMHAAAFAVSIPAGIFLVANADRAAARTPAAIYAASLLIMFGMSAAYHRLAKSDGARRWMQRLDHAGIYVLIAGTYVPMTMVAMPSSWGIPVLAVVAGAAVVGVVLKLVAFDRISWLTYALYPAMGWAIVIAGPVLFDSLTGVQFSLVVAGGLLYTMGIPVLVRKRPDPWPTVFGYHEIWHSFVVVAAALHFAAVASLLA</sequence>
<feature type="binding site" evidence="5">
    <location>
        <position position="198"/>
    </location>
    <ligand>
        <name>Zn(2+)</name>
        <dbReference type="ChEBI" id="CHEBI:29105"/>
    </ligand>
</feature>
<feature type="transmembrane region" description="Helical" evidence="6">
    <location>
        <begin position="105"/>
        <end position="126"/>
    </location>
</feature>
<dbReference type="Pfam" id="PF03006">
    <property type="entry name" value="HlyIII"/>
    <property type="match status" value="1"/>
</dbReference>
<dbReference type="PANTHER" id="PTHR20855:SF3">
    <property type="entry name" value="LD03007P"/>
    <property type="match status" value="1"/>
</dbReference>
<keyword evidence="4 6" id="KW-0472">Membrane</keyword>
<feature type="transmembrane region" description="Helical" evidence="6">
    <location>
        <begin position="196"/>
        <end position="216"/>
    </location>
</feature>
<comment type="subcellular location">
    <subcellularLocation>
        <location evidence="1">Membrane</location>
        <topology evidence="1">Multi-pass membrane protein</topology>
    </subcellularLocation>
</comment>
<dbReference type="InterPro" id="IPR004254">
    <property type="entry name" value="AdipoR/HlyIII-related"/>
</dbReference>
<proteinExistence type="predicted"/>